<protein>
    <recommendedName>
        <fullName evidence="2">AB hydrolase-1 domain-containing protein</fullName>
    </recommendedName>
</protein>
<proteinExistence type="predicted"/>
<sequence length="235" mass="26399">MNESVWQSMDALLPDEIDFLALNLPGYGGTEALPEMTMEATVDWLADQFDGICHLLGWSMGGLVAQAFCHRYPERVESVSFVASTPSFVQRDGWREGMEEAVLKQFMQSLSENQSTTIRRFIALQFMGESGTAKLQKQLRESLSIQPPSSDTLDTGLKWLLNCDYRQDLERLPPQHWIFGGLDRLIPVSAGRDIQLLVPDASISYLDECGHAPLLTQAEAMTEKLLDFILQLKSK</sequence>
<dbReference type="SUPFAM" id="SSF53474">
    <property type="entry name" value="alpha/beta-Hydrolases"/>
    <property type="match status" value="1"/>
</dbReference>
<keyword evidence="1" id="KW-0378">Hydrolase</keyword>
<dbReference type="Gene3D" id="3.40.50.1820">
    <property type="entry name" value="alpha/beta hydrolase"/>
    <property type="match status" value="1"/>
</dbReference>
<dbReference type="EMBL" id="QGKM01000039">
    <property type="protein sequence ID" value="PWQ96084.1"/>
    <property type="molecule type" value="Genomic_DNA"/>
</dbReference>
<dbReference type="InterPro" id="IPR029058">
    <property type="entry name" value="AB_hydrolase_fold"/>
</dbReference>
<gene>
    <name evidence="3" type="ORF">DKW60_13610</name>
</gene>
<dbReference type="InterPro" id="IPR000073">
    <property type="entry name" value="AB_hydrolase_1"/>
</dbReference>
<accession>A0A317CBS8</accession>
<dbReference type="Pfam" id="PF12697">
    <property type="entry name" value="Abhydrolase_6"/>
    <property type="match status" value="1"/>
</dbReference>
<evidence type="ECO:0000256" key="1">
    <source>
        <dbReference type="ARBA" id="ARBA00022801"/>
    </source>
</evidence>
<dbReference type="PANTHER" id="PTHR43798">
    <property type="entry name" value="MONOACYLGLYCEROL LIPASE"/>
    <property type="match status" value="1"/>
</dbReference>
<dbReference type="GO" id="GO:0016787">
    <property type="term" value="F:hydrolase activity"/>
    <property type="evidence" value="ECO:0007669"/>
    <property type="project" value="UniProtKB-KW"/>
</dbReference>
<name>A0A317CBS8_9GAMM</name>
<keyword evidence="4" id="KW-1185">Reference proteome</keyword>
<reference evidence="3 4" key="1">
    <citation type="submission" date="2018-05" db="EMBL/GenBank/DDBJ databases">
        <title>Leucothrix arctica sp. nov., isolated from Arctic seawater.</title>
        <authorList>
            <person name="Choi A."/>
            <person name="Baek K."/>
        </authorList>
    </citation>
    <scope>NUCLEOTIDE SEQUENCE [LARGE SCALE GENOMIC DNA]</scope>
    <source>
        <strain evidence="3 4">JCM 18388</strain>
    </source>
</reference>
<dbReference type="PANTHER" id="PTHR43798:SF31">
    <property type="entry name" value="AB HYDROLASE SUPERFAMILY PROTEIN YCLE"/>
    <property type="match status" value="1"/>
</dbReference>
<dbReference type="InterPro" id="IPR050266">
    <property type="entry name" value="AB_hydrolase_sf"/>
</dbReference>
<evidence type="ECO:0000313" key="4">
    <source>
        <dbReference type="Proteomes" id="UP000245539"/>
    </source>
</evidence>
<feature type="domain" description="AB hydrolase-1" evidence="2">
    <location>
        <begin position="4"/>
        <end position="221"/>
    </location>
</feature>
<organism evidence="3 4">
    <name type="scientific">Leucothrix pacifica</name>
    <dbReference type="NCBI Taxonomy" id="1247513"/>
    <lineage>
        <taxon>Bacteria</taxon>
        <taxon>Pseudomonadati</taxon>
        <taxon>Pseudomonadota</taxon>
        <taxon>Gammaproteobacteria</taxon>
        <taxon>Thiotrichales</taxon>
        <taxon>Thiotrichaceae</taxon>
        <taxon>Leucothrix</taxon>
    </lineage>
</organism>
<dbReference type="Proteomes" id="UP000245539">
    <property type="component" value="Unassembled WGS sequence"/>
</dbReference>
<evidence type="ECO:0000259" key="2">
    <source>
        <dbReference type="Pfam" id="PF12697"/>
    </source>
</evidence>
<evidence type="ECO:0000313" key="3">
    <source>
        <dbReference type="EMBL" id="PWQ96084.1"/>
    </source>
</evidence>
<comment type="caution">
    <text evidence="3">The sequence shown here is derived from an EMBL/GenBank/DDBJ whole genome shotgun (WGS) entry which is preliminary data.</text>
</comment>
<dbReference type="GO" id="GO:0016020">
    <property type="term" value="C:membrane"/>
    <property type="evidence" value="ECO:0007669"/>
    <property type="project" value="TreeGrafter"/>
</dbReference>
<dbReference type="AlphaFoldDB" id="A0A317CBS8"/>